<dbReference type="PANTHER" id="PTHR19848">
    <property type="entry name" value="WD40 REPEAT PROTEIN"/>
    <property type="match status" value="1"/>
</dbReference>
<evidence type="ECO:0000313" key="7">
    <source>
        <dbReference type="EMBL" id="KAG9394742.1"/>
    </source>
</evidence>
<comment type="caution">
    <text evidence="7">The sequence shown here is derived from an EMBL/GenBank/DDBJ whole genome shotgun (WGS) entry which is preliminary data.</text>
</comment>
<dbReference type="InterPro" id="IPR001680">
    <property type="entry name" value="WD40_rpt"/>
</dbReference>
<evidence type="ECO:0000313" key="8">
    <source>
        <dbReference type="Proteomes" id="UP000717585"/>
    </source>
</evidence>
<organism evidence="7 8">
    <name type="scientific">Carpediemonas membranifera</name>
    <dbReference type="NCBI Taxonomy" id="201153"/>
    <lineage>
        <taxon>Eukaryota</taxon>
        <taxon>Metamonada</taxon>
        <taxon>Carpediemonas-like organisms</taxon>
        <taxon>Carpediemonas</taxon>
    </lineage>
</organism>
<dbReference type="GO" id="GO:0005730">
    <property type="term" value="C:nucleolus"/>
    <property type="evidence" value="ECO:0007669"/>
    <property type="project" value="UniProtKB-SubCell"/>
</dbReference>
<dbReference type="Gene3D" id="2.130.10.10">
    <property type="entry name" value="YVTN repeat-like/Quinoprotein amine dehydrogenase"/>
    <property type="match status" value="1"/>
</dbReference>
<keyword evidence="2 5" id="KW-0853">WD repeat</keyword>
<feature type="repeat" description="WD" evidence="5">
    <location>
        <begin position="139"/>
        <end position="180"/>
    </location>
</feature>
<dbReference type="CDD" id="cd00200">
    <property type="entry name" value="WD40"/>
    <property type="match status" value="1"/>
</dbReference>
<dbReference type="PRINTS" id="PR00319">
    <property type="entry name" value="GPROTEINB"/>
</dbReference>
<evidence type="ECO:0000256" key="3">
    <source>
        <dbReference type="ARBA" id="ARBA00022737"/>
    </source>
</evidence>
<dbReference type="Pfam" id="PF00400">
    <property type="entry name" value="WD40"/>
    <property type="match status" value="7"/>
</dbReference>
<dbReference type="Proteomes" id="UP000717585">
    <property type="component" value="Unassembled WGS sequence"/>
</dbReference>
<dbReference type="GO" id="GO:0000027">
    <property type="term" value="P:ribosomal large subunit assembly"/>
    <property type="evidence" value="ECO:0007669"/>
    <property type="project" value="TreeGrafter"/>
</dbReference>
<dbReference type="SMART" id="SM00320">
    <property type="entry name" value="WD40"/>
    <property type="match status" value="8"/>
</dbReference>
<dbReference type="OrthoDB" id="10267436at2759"/>
<dbReference type="AlphaFoldDB" id="A0A8J6B866"/>
<dbReference type="PROSITE" id="PS50082">
    <property type="entry name" value="WD_REPEATS_2"/>
    <property type="match status" value="6"/>
</dbReference>
<evidence type="ECO:0000256" key="5">
    <source>
        <dbReference type="PROSITE-ProRule" id="PRU00221"/>
    </source>
</evidence>
<dbReference type="InterPro" id="IPR036322">
    <property type="entry name" value="WD40_repeat_dom_sf"/>
</dbReference>
<dbReference type="InterPro" id="IPR001632">
    <property type="entry name" value="WD40_G-protein_beta-like"/>
</dbReference>
<dbReference type="Pfam" id="PF08154">
    <property type="entry name" value="NLE"/>
    <property type="match status" value="1"/>
</dbReference>
<feature type="repeat" description="WD" evidence="5">
    <location>
        <begin position="232"/>
        <end position="272"/>
    </location>
</feature>
<protein>
    <submittedName>
        <fullName evidence="7">WD40 domain containing protein</fullName>
    </submittedName>
</protein>
<comment type="subcellular location">
    <subcellularLocation>
        <location evidence="1">Nucleus</location>
        <location evidence="1">Nucleolus</location>
    </subcellularLocation>
</comment>
<sequence>MSVQAQFIDEDTGDNVGEMMQCPSNIGSEELNQILNHFLDEDEQVPHLFLINNTQIEKSIEETIKKLDLSTEQTIEITFRALSLFKVKPVTRCISTMDGHEKAILCCAFSPDNKVVATGSADLTIIIWDSITSTPIARLRGHTGSILCISFSPDGKKLASGGRDNSVRVWNTQDWTQVPRAMRRGNAKAETVITSISWQPFHQNPKCDRLIAGSSDGAAHVWDTTRGVVKHSLGHRKFVSTVIWGGQQCIYTASRDCTISLWDSSTFTRLAEIRDHAHWVNAMALSTGAVLRRGMFNERGRLLYTPEDGEDETKVREQTRRAAVLAYRKACGQGERICAGSDDFTITLIDAQSRKVISRSAGHSKAVNHVAFSPDGHHVVSASFDHSLRLWDGHTGKAIRTLSTAGHVQRVYLAAWSSDGKWIASASEDGTVKIWGLSESKPKHTLPGHGGPIYGLDWSPDGEHVVSGGVDKKVKIWAH</sequence>
<dbReference type="PROSITE" id="PS50294">
    <property type="entry name" value="WD_REPEATS_REGION"/>
    <property type="match status" value="5"/>
</dbReference>
<accession>A0A8J6B866</accession>
<proteinExistence type="predicted"/>
<dbReference type="InterPro" id="IPR020472">
    <property type="entry name" value="WD40_PAC1"/>
</dbReference>
<gene>
    <name evidence="7" type="ORF">J8273_3718</name>
</gene>
<evidence type="ECO:0000259" key="6">
    <source>
        <dbReference type="Pfam" id="PF08154"/>
    </source>
</evidence>
<evidence type="ECO:0000256" key="1">
    <source>
        <dbReference type="ARBA" id="ARBA00004604"/>
    </source>
</evidence>
<feature type="repeat" description="WD" evidence="5">
    <location>
        <begin position="446"/>
        <end position="479"/>
    </location>
</feature>
<reference evidence="7" key="1">
    <citation type="submission" date="2021-05" db="EMBL/GenBank/DDBJ databases">
        <title>A free-living protist that lacks canonical eukaryotic 1 DNA replication and segregation systems.</title>
        <authorList>
            <person name="Salas-Leiva D.E."/>
            <person name="Tromer E.C."/>
            <person name="Curtis B.A."/>
            <person name="Jerlstrom-Hultqvist J."/>
            <person name="Kolisko M."/>
            <person name="Yi Z."/>
            <person name="Salas-Leiva J.S."/>
            <person name="Gallot-Lavallee L."/>
            <person name="Kops G.J.P.L."/>
            <person name="Archibald J.M."/>
            <person name="Simpson A.G.B."/>
            <person name="Roger A.J."/>
        </authorList>
    </citation>
    <scope>NUCLEOTIDE SEQUENCE</scope>
    <source>
        <strain evidence="7">BICM</strain>
    </source>
</reference>
<feature type="repeat" description="WD" evidence="5">
    <location>
        <begin position="360"/>
        <end position="401"/>
    </location>
</feature>
<dbReference type="InterPro" id="IPR012972">
    <property type="entry name" value="NLE"/>
</dbReference>
<keyword evidence="8" id="KW-1185">Reference proteome</keyword>
<keyword evidence="3" id="KW-0677">Repeat</keyword>
<dbReference type="SUPFAM" id="SSF50978">
    <property type="entry name" value="WD40 repeat-like"/>
    <property type="match status" value="1"/>
</dbReference>
<feature type="domain" description="NLE" evidence="6">
    <location>
        <begin position="3"/>
        <end position="64"/>
    </location>
</feature>
<dbReference type="InterPro" id="IPR015943">
    <property type="entry name" value="WD40/YVTN_repeat-like_dom_sf"/>
</dbReference>
<evidence type="ECO:0000256" key="4">
    <source>
        <dbReference type="ARBA" id="ARBA00023242"/>
    </source>
</evidence>
<feature type="repeat" description="WD" evidence="5">
    <location>
        <begin position="404"/>
        <end position="445"/>
    </location>
</feature>
<evidence type="ECO:0000256" key="2">
    <source>
        <dbReference type="ARBA" id="ARBA00022574"/>
    </source>
</evidence>
<dbReference type="EMBL" id="JAHDYR010000013">
    <property type="protein sequence ID" value="KAG9394742.1"/>
    <property type="molecule type" value="Genomic_DNA"/>
</dbReference>
<feature type="repeat" description="WD" evidence="5">
    <location>
        <begin position="97"/>
        <end position="138"/>
    </location>
</feature>
<keyword evidence="4" id="KW-0539">Nucleus</keyword>
<dbReference type="PANTHER" id="PTHR19848:SF0">
    <property type="entry name" value="NOTCHLESS PROTEIN HOMOLOG 1"/>
    <property type="match status" value="1"/>
</dbReference>
<dbReference type="PRINTS" id="PR00320">
    <property type="entry name" value="GPROTEINBRPT"/>
</dbReference>
<name>A0A8J6B866_9EUKA</name>